<dbReference type="SMART" id="SM00974">
    <property type="entry name" value="T5orf172"/>
    <property type="match status" value="1"/>
</dbReference>
<accession>A0A4R1RZV7</accession>
<proteinExistence type="predicted"/>
<evidence type="ECO:0000313" key="2">
    <source>
        <dbReference type="EMBL" id="TCL72348.1"/>
    </source>
</evidence>
<sequence>MNFGYIYVLSNDNMPSTYKIGKTCKDDINERAKELSNFPGIPTPFKVEFSFYVPDIDKAEILIHKELQKYRINAYREFFKADIEIIKDAFGCLYDEYFDFISKFSDYFQESADLYYKKIIYSHLKKTLKLYSKININLIKTFLTFTKKMTTILLHYITAKYVLKSNIIVGGRIN</sequence>
<dbReference type="AlphaFoldDB" id="A0A4R1RZV7"/>
<feature type="domain" description="Bacteriophage T5 Orf172 DNA-binding" evidence="1">
    <location>
        <begin position="12"/>
        <end position="93"/>
    </location>
</feature>
<gene>
    <name evidence="2" type="ORF">EDC14_100658</name>
</gene>
<evidence type="ECO:0000313" key="3">
    <source>
        <dbReference type="Proteomes" id="UP000295008"/>
    </source>
</evidence>
<dbReference type="InterPro" id="IPR018306">
    <property type="entry name" value="Phage_T5_Orf172_DNA-bd"/>
</dbReference>
<evidence type="ECO:0000259" key="1">
    <source>
        <dbReference type="SMART" id="SM00974"/>
    </source>
</evidence>
<dbReference type="RefSeq" id="WP_165907861.1">
    <property type="nucleotide sequence ID" value="NZ_SLUN01000006.1"/>
</dbReference>
<name>A0A4R1RZV7_HYDET</name>
<organism evidence="2 3">
    <name type="scientific">Hydrogenispora ethanolica</name>
    <dbReference type="NCBI Taxonomy" id="1082276"/>
    <lineage>
        <taxon>Bacteria</taxon>
        <taxon>Bacillati</taxon>
        <taxon>Bacillota</taxon>
        <taxon>Hydrogenispora</taxon>
    </lineage>
</organism>
<reference evidence="2 3" key="1">
    <citation type="submission" date="2019-03" db="EMBL/GenBank/DDBJ databases">
        <title>Genomic Encyclopedia of Type Strains, Phase IV (KMG-IV): sequencing the most valuable type-strain genomes for metagenomic binning, comparative biology and taxonomic classification.</title>
        <authorList>
            <person name="Goeker M."/>
        </authorList>
    </citation>
    <scope>NUCLEOTIDE SEQUENCE [LARGE SCALE GENOMIC DNA]</scope>
    <source>
        <strain evidence="2 3">LX-B</strain>
    </source>
</reference>
<comment type="caution">
    <text evidence="2">The sequence shown here is derived from an EMBL/GenBank/DDBJ whole genome shotgun (WGS) entry which is preliminary data.</text>
</comment>
<dbReference type="EMBL" id="SLUN01000006">
    <property type="protein sequence ID" value="TCL72348.1"/>
    <property type="molecule type" value="Genomic_DNA"/>
</dbReference>
<dbReference type="Pfam" id="PF10544">
    <property type="entry name" value="T5orf172"/>
    <property type="match status" value="1"/>
</dbReference>
<dbReference type="Proteomes" id="UP000295008">
    <property type="component" value="Unassembled WGS sequence"/>
</dbReference>
<protein>
    <submittedName>
        <fullName evidence="2">T5orf172 domain-containing protein</fullName>
    </submittedName>
</protein>
<keyword evidence="3" id="KW-1185">Reference proteome</keyword>